<organism evidence="1 2">
    <name type="scientific">Mycetocola reblochoni</name>
    <dbReference type="NCBI Taxonomy" id="331618"/>
    <lineage>
        <taxon>Bacteria</taxon>
        <taxon>Bacillati</taxon>
        <taxon>Actinomycetota</taxon>
        <taxon>Actinomycetes</taxon>
        <taxon>Micrococcales</taxon>
        <taxon>Microbacteriaceae</taxon>
        <taxon>Mycetocola</taxon>
    </lineage>
</organism>
<dbReference type="EMBL" id="RCUW01000001">
    <property type="protein sequence ID" value="RLP70871.1"/>
    <property type="molecule type" value="Genomic_DNA"/>
</dbReference>
<dbReference type="AlphaFoldDB" id="A0A3L6ZTI1"/>
<evidence type="ECO:0000313" key="1">
    <source>
        <dbReference type="EMBL" id="RLP70871.1"/>
    </source>
</evidence>
<proteinExistence type="predicted"/>
<dbReference type="Proteomes" id="UP000275395">
    <property type="component" value="Unassembled WGS sequence"/>
</dbReference>
<accession>A0A3L6ZTI1</accession>
<sequence length="118" mass="12938">MVNVEAALVQYLNGTGVVQAFTDVPADRPAQFVTVERTGGALSSVVRDQVSLAVQVWGGTRYEASELALTVRDTITRSVFNIPGFARVRVEGLYNFPDPDSKQARYQLTVEVIARADY</sequence>
<evidence type="ECO:0000313" key="2">
    <source>
        <dbReference type="Proteomes" id="UP000275395"/>
    </source>
</evidence>
<protein>
    <submittedName>
        <fullName evidence="1">DUF3168 domain-containing protein</fullName>
    </submittedName>
</protein>
<comment type="caution">
    <text evidence="1">The sequence shown here is derived from an EMBL/GenBank/DDBJ whole genome shotgun (WGS) entry which is preliminary data.</text>
</comment>
<gene>
    <name evidence="1" type="ORF">D9V30_00080</name>
</gene>
<reference evidence="1 2" key="1">
    <citation type="submission" date="2018-10" db="EMBL/GenBank/DDBJ databases">
        <authorList>
            <person name="Li J."/>
        </authorList>
    </citation>
    <scope>NUCLEOTIDE SEQUENCE [LARGE SCALE GENOMIC DNA]</scope>
    <source>
        <strain evidence="1 2">JCM 30549</strain>
    </source>
</reference>
<name>A0A3L6ZTI1_9MICO</name>